<comment type="caution">
    <text evidence="1">The sequence shown here is derived from an EMBL/GenBank/DDBJ whole genome shotgun (WGS) entry which is preliminary data.</text>
</comment>
<evidence type="ECO:0000313" key="2">
    <source>
        <dbReference type="Proteomes" id="UP000298663"/>
    </source>
</evidence>
<proteinExistence type="predicted"/>
<reference evidence="1 2" key="1">
    <citation type="journal article" date="2015" name="Genome Biol.">
        <title>Comparative genomics of Steinernema reveals deeply conserved gene regulatory networks.</title>
        <authorList>
            <person name="Dillman A.R."/>
            <person name="Macchietto M."/>
            <person name="Porter C.F."/>
            <person name="Rogers A."/>
            <person name="Williams B."/>
            <person name="Antoshechkin I."/>
            <person name="Lee M.M."/>
            <person name="Goodwin Z."/>
            <person name="Lu X."/>
            <person name="Lewis E.E."/>
            <person name="Goodrich-Blair H."/>
            <person name="Stock S.P."/>
            <person name="Adams B.J."/>
            <person name="Sternberg P.W."/>
            <person name="Mortazavi A."/>
        </authorList>
    </citation>
    <scope>NUCLEOTIDE SEQUENCE [LARGE SCALE GENOMIC DNA]</scope>
    <source>
        <strain evidence="1 2">ALL</strain>
    </source>
</reference>
<dbReference type="EMBL" id="AZBU02000001">
    <property type="protein sequence ID" value="TMS35377.1"/>
    <property type="molecule type" value="Genomic_DNA"/>
</dbReference>
<evidence type="ECO:0000313" key="1">
    <source>
        <dbReference type="EMBL" id="TMS35377.1"/>
    </source>
</evidence>
<keyword evidence="2" id="KW-1185">Reference proteome</keyword>
<name>A0A4U8UT66_STECR</name>
<organism evidence="1 2">
    <name type="scientific">Steinernema carpocapsae</name>
    <name type="common">Entomopathogenic nematode</name>
    <dbReference type="NCBI Taxonomy" id="34508"/>
    <lineage>
        <taxon>Eukaryota</taxon>
        <taxon>Metazoa</taxon>
        <taxon>Ecdysozoa</taxon>
        <taxon>Nematoda</taxon>
        <taxon>Chromadorea</taxon>
        <taxon>Rhabditida</taxon>
        <taxon>Tylenchina</taxon>
        <taxon>Panagrolaimomorpha</taxon>
        <taxon>Strongyloidoidea</taxon>
        <taxon>Steinernematidae</taxon>
        <taxon>Steinernema</taxon>
    </lineage>
</organism>
<dbReference type="Proteomes" id="UP000298663">
    <property type="component" value="Chromosome X"/>
</dbReference>
<protein>
    <submittedName>
        <fullName evidence="1">Uncharacterized protein</fullName>
    </submittedName>
</protein>
<reference evidence="1 2" key="2">
    <citation type="journal article" date="2019" name="G3 (Bethesda)">
        <title>Hybrid Assembly of the Genome of the Entomopathogenic Nematode Steinernema carpocapsae Identifies the X-Chromosome.</title>
        <authorList>
            <person name="Serra L."/>
            <person name="Macchietto M."/>
            <person name="Macias-Munoz A."/>
            <person name="McGill C.J."/>
            <person name="Rodriguez I.M."/>
            <person name="Rodriguez B."/>
            <person name="Murad R."/>
            <person name="Mortazavi A."/>
        </authorList>
    </citation>
    <scope>NUCLEOTIDE SEQUENCE [LARGE SCALE GENOMIC DNA]</scope>
    <source>
        <strain evidence="1 2">ALL</strain>
    </source>
</reference>
<dbReference type="AlphaFoldDB" id="A0A4U8UT66"/>
<dbReference type="EMBL" id="CM016762">
    <property type="protein sequence ID" value="TMS35377.1"/>
    <property type="molecule type" value="Genomic_DNA"/>
</dbReference>
<sequence length="97" mass="11623">MFRSELSETRNRRRLLQKGEVNGAFSIAEIIDCFEHTKYLLFEAQGRSQNSGGERRRTRQFYYGWSYSRNYNLELYLCLELEAHSRSTRIDLQAAYR</sequence>
<accession>A0A4U8UT66</accession>
<gene>
    <name evidence="1" type="ORF">L596_002792</name>
</gene>